<reference evidence="7 8" key="1">
    <citation type="journal article" date="2014" name="Front. Microbiol.">
        <title>Population and genomic analysis of the genus Halorubrum.</title>
        <authorList>
            <person name="Fullmer M.S."/>
            <person name="Soucy S.M."/>
            <person name="Swithers K.S."/>
            <person name="Makkay A.M."/>
            <person name="Wheeler R."/>
            <person name="Ventosa A."/>
            <person name="Gogarten J.P."/>
            <person name="Papke R.T."/>
        </authorList>
    </citation>
    <scope>NUCLEOTIDE SEQUENCE [LARGE SCALE GENOMIC DNA]</scope>
    <source>
        <strain evidence="6 8">Ec15</strain>
        <strain evidence="5 7">Ga2p</strain>
    </source>
</reference>
<evidence type="ECO:0000259" key="4">
    <source>
        <dbReference type="PROSITE" id="PS51898"/>
    </source>
</evidence>
<dbReference type="RefSeq" id="WP_094495686.1">
    <property type="nucleotide sequence ID" value="NZ_NHPA01000048.1"/>
</dbReference>
<evidence type="ECO:0000313" key="8">
    <source>
        <dbReference type="Proteomes" id="UP000216925"/>
    </source>
</evidence>
<evidence type="ECO:0000256" key="3">
    <source>
        <dbReference type="ARBA" id="ARBA00023172"/>
    </source>
</evidence>
<dbReference type="Proteomes" id="UP000215607">
    <property type="component" value="Unassembled WGS sequence"/>
</dbReference>
<organism evidence="5 7">
    <name type="scientific">Halorubrum ezzemoulense</name>
    <name type="common">Halorubrum chaoviator</name>
    <dbReference type="NCBI Taxonomy" id="337243"/>
    <lineage>
        <taxon>Archaea</taxon>
        <taxon>Methanobacteriati</taxon>
        <taxon>Methanobacteriota</taxon>
        <taxon>Stenosarchaea group</taxon>
        <taxon>Halobacteria</taxon>
        <taxon>Halobacteriales</taxon>
        <taxon>Haloferacaceae</taxon>
        <taxon>Halorubrum</taxon>
    </lineage>
</organism>
<gene>
    <name evidence="6" type="ORF">DJ76_15580</name>
    <name evidence="5" type="ORF">DJ79_10620</name>
</gene>
<keyword evidence="2" id="KW-0238">DNA-binding</keyword>
<dbReference type="EMBL" id="NHPD01000071">
    <property type="protein sequence ID" value="OYR71041.1"/>
    <property type="molecule type" value="Genomic_DNA"/>
</dbReference>
<dbReference type="CDD" id="cd00397">
    <property type="entry name" value="DNA_BRE_C"/>
    <property type="match status" value="1"/>
</dbReference>
<dbReference type="AlphaFoldDB" id="A0A256JDT7"/>
<dbReference type="GO" id="GO:0003677">
    <property type="term" value="F:DNA binding"/>
    <property type="evidence" value="ECO:0007669"/>
    <property type="project" value="UniProtKB-KW"/>
</dbReference>
<dbReference type="Pfam" id="PF00589">
    <property type="entry name" value="Phage_integrase"/>
    <property type="match status" value="1"/>
</dbReference>
<dbReference type="GO" id="GO:0006310">
    <property type="term" value="P:DNA recombination"/>
    <property type="evidence" value="ECO:0007669"/>
    <property type="project" value="UniProtKB-KW"/>
</dbReference>
<feature type="domain" description="Tyr recombinase" evidence="4">
    <location>
        <begin position="37"/>
        <end position="204"/>
    </location>
</feature>
<evidence type="ECO:0000256" key="2">
    <source>
        <dbReference type="ARBA" id="ARBA00023125"/>
    </source>
</evidence>
<dbReference type="PROSITE" id="PS51898">
    <property type="entry name" value="TYR_RECOMBINASE"/>
    <property type="match status" value="1"/>
</dbReference>
<dbReference type="PANTHER" id="PTHR30349:SF41">
    <property type="entry name" value="INTEGRASE_RECOMBINASE PROTEIN MJ0367-RELATED"/>
    <property type="match status" value="1"/>
</dbReference>
<dbReference type="SUPFAM" id="SSF56349">
    <property type="entry name" value="DNA breaking-rejoining enzymes"/>
    <property type="match status" value="1"/>
</dbReference>
<keyword evidence="1" id="KW-0229">DNA integration</keyword>
<evidence type="ECO:0000313" key="6">
    <source>
        <dbReference type="EMBL" id="OYR71041.1"/>
    </source>
</evidence>
<dbReference type="PANTHER" id="PTHR30349">
    <property type="entry name" value="PHAGE INTEGRASE-RELATED"/>
    <property type="match status" value="1"/>
</dbReference>
<dbReference type="GO" id="GO:0015074">
    <property type="term" value="P:DNA integration"/>
    <property type="evidence" value="ECO:0007669"/>
    <property type="project" value="UniProtKB-KW"/>
</dbReference>
<dbReference type="InterPro" id="IPR011010">
    <property type="entry name" value="DNA_brk_join_enz"/>
</dbReference>
<protein>
    <recommendedName>
        <fullName evidence="4">Tyr recombinase domain-containing protein</fullName>
    </recommendedName>
</protein>
<evidence type="ECO:0000256" key="1">
    <source>
        <dbReference type="ARBA" id="ARBA00022908"/>
    </source>
</evidence>
<evidence type="ECO:0000313" key="7">
    <source>
        <dbReference type="Proteomes" id="UP000215607"/>
    </source>
</evidence>
<reference evidence="5" key="2">
    <citation type="submission" date="2017-05" db="EMBL/GenBank/DDBJ databases">
        <authorList>
            <person name="Song R."/>
            <person name="Chenine A.L."/>
            <person name="Ruprecht R.M."/>
        </authorList>
    </citation>
    <scope>NUCLEOTIDE SEQUENCE</scope>
    <source>
        <strain evidence="6">Ec15</strain>
        <strain evidence="5">Ga2p</strain>
    </source>
</reference>
<sequence length="212" mass="24663">MSDSIQMRIIGALRVFFRDFLDWEVMDAFEMPSKSAKPTDVPLKEDLQTFYEALENPKYKTAFLFAATSGLRSSELCQLTMDDVNEDKRMVVPEKESSTKQTWLTFYNDEAAEAFEAFKPERDPDDERVFQTTKQPLNRKFRHVSEDTGVKVTVQKLRRWFATEMSRCGVDAKYIDAYCGRTPSSVLEKHYLNYSPERLKEIYDEAGITVLE</sequence>
<evidence type="ECO:0000313" key="5">
    <source>
        <dbReference type="EMBL" id="OYR66921.1"/>
    </source>
</evidence>
<keyword evidence="3" id="KW-0233">DNA recombination</keyword>
<dbReference type="Gene3D" id="1.10.443.10">
    <property type="entry name" value="Intergrase catalytic core"/>
    <property type="match status" value="1"/>
</dbReference>
<dbReference type="EMBL" id="NHPA01000048">
    <property type="protein sequence ID" value="OYR66921.1"/>
    <property type="molecule type" value="Genomic_DNA"/>
</dbReference>
<dbReference type="Proteomes" id="UP000216925">
    <property type="component" value="Unassembled WGS sequence"/>
</dbReference>
<dbReference type="InterPro" id="IPR002104">
    <property type="entry name" value="Integrase_catalytic"/>
</dbReference>
<dbReference type="InterPro" id="IPR050090">
    <property type="entry name" value="Tyrosine_recombinase_XerCD"/>
</dbReference>
<name>A0A256JDT7_HALEZ</name>
<proteinExistence type="predicted"/>
<accession>A0A256JDT7</accession>
<dbReference type="InterPro" id="IPR013762">
    <property type="entry name" value="Integrase-like_cat_sf"/>
</dbReference>
<comment type="caution">
    <text evidence="5">The sequence shown here is derived from an EMBL/GenBank/DDBJ whole genome shotgun (WGS) entry which is preliminary data.</text>
</comment>